<reference evidence="3" key="2">
    <citation type="journal article" date="2015" name="Data Brief">
        <title>Shoot transcriptome of the giant reed, Arundo donax.</title>
        <authorList>
            <person name="Barrero R.A."/>
            <person name="Guerrero F.D."/>
            <person name="Moolhuijzen P."/>
            <person name="Goolsby J.A."/>
            <person name="Tidwell J."/>
            <person name="Bellgard S.E."/>
            <person name="Bellgard M.I."/>
        </authorList>
    </citation>
    <scope>NUCLEOTIDE SEQUENCE</scope>
    <source>
        <tissue evidence="3">Shoot tissue taken approximately 20 cm above the soil surface</tissue>
    </source>
</reference>
<keyword evidence="2" id="KW-0732">Signal</keyword>
<feature type="signal peptide" evidence="2">
    <location>
        <begin position="1"/>
        <end position="18"/>
    </location>
</feature>
<sequence length="126" mass="14281">MFHIYIFVLLCSLGTLEREYMDVSILGMHNFSNQNLGPDGRALQLHCCRARWLSALKPAAPCLQIPSPNCEEQMSVRPCIASRPWAFGLPLVLQLRRRFCRRAGGGARGSWRGTPWRGARRRARAT</sequence>
<dbReference type="EMBL" id="GBRH01196505">
    <property type="protein sequence ID" value="JAE01391.1"/>
    <property type="molecule type" value="Transcribed_RNA"/>
</dbReference>
<name>A0A0A9EU21_ARUDO</name>
<proteinExistence type="predicted"/>
<evidence type="ECO:0000256" key="1">
    <source>
        <dbReference type="SAM" id="MobiDB-lite"/>
    </source>
</evidence>
<feature type="region of interest" description="Disordered" evidence="1">
    <location>
        <begin position="107"/>
        <end position="126"/>
    </location>
</feature>
<dbReference type="AlphaFoldDB" id="A0A0A9EU21"/>
<evidence type="ECO:0000313" key="3">
    <source>
        <dbReference type="EMBL" id="JAE01391.1"/>
    </source>
</evidence>
<accession>A0A0A9EU21</accession>
<protein>
    <submittedName>
        <fullName evidence="3">Uncharacterized protein</fullName>
    </submittedName>
</protein>
<evidence type="ECO:0000256" key="2">
    <source>
        <dbReference type="SAM" id="SignalP"/>
    </source>
</evidence>
<reference evidence="3" key="1">
    <citation type="submission" date="2014-09" db="EMBL/GenBank/DDBJ databases">
        <authorList>
            <person name="Magalhaes I.L.F."/>
            <person name="Oliveira U."/>
            <person name="Santos F.R."/>
            <person name="Vidigal T.H.D.A."/>
            <person name="Brescovit A.D."/>
            <person name="Santos A.J."/>
        </authorList>
    </citation>
    <scope>NUCLEOTIDE SEQUENCE</scope>
    <source>
        <tissue evidence="3">Shoot tissue taken approximately 20 cm above the soil surface</tissue>
    </source>
</reference>
<organism evidence="3">
    <name type="scientific">Arundo donax</name>
    <name type="common">Giant reed</name>
    <name type="synonym">Donax arundinaceus</name>
    <dbReference type="NCBI Taxonomy" id="35708"/>
    <lineage>
        <taxon>Eukaryota</taxon>
        <taxon>Viridiplantae</taxon>
        <taxon>Streptophyta</taxon>
        <taxon>Embryophyta</taxon>
        <taxon>Tracheophyta</taxon>
        <taxon>Spermatophyta</taxon>
        <taxon>Magnoliopsida</taxon>
        <taxon>Liliopsida</taxon>
        <taxon>Poales</taxon>
        <taxon>Poaceae</taxon>
        <taxon>PACMAD clade</taxon>
        <taxon>Arundinoideae</taxon>
        <taxon>Arundineae</taxon>
        <taxon>Arundo</taxon>
    </lineage>
</organism>
<feature type="chain" id="PRO_5002047102" evidence="2">
    <location>
        <begin position="19"/>
        <end position="126"/>
    </location>
</feature>